<protein>
    <recommendedName>
        <fullName evidence="9">Galactose oxidase-like Early set domain-containing protein</fullName>
    </recommendedName>
</protein>
<dbReference type="EMBL" id="ADAS02000003">
    <property type="protein sequence ID" value="OAV99401.1"/>
    <property type="molecule type" value="Genomic_DNA"/>
</dbReference>
<evidence type="ECO:0000256" key="3">
    <source>
        <dbReference type="SAM" id="Phobius"/>
    </source>
</evidence>
<dbReference type="Gene3D" id="2.60.40.10">
    <property type="entry name" value="Immunoglobulins"/>
    <property type="match status" value="1"/>
</dbReference>
<feature type="domain" description="Glyoxal oxidase N-terminal" evidence="4">
    <location>
        <begin position="173"/>
        <end position="549"/>
    </location>
</feature>
<reference evidence="6" key="2">
    <citation type="submission" date="2016-05" db="EMBL/GenBank/DDBJ databases">
        <title>Comparative analysis highlights variable genome content of wheat rusts and divergence of the mating loci.</title>
        <authorList>
            <person name="Cuomo C.A."/>
            <person name="Bakkeren G."/>
            <person name="Szabo L."/>
            <person name="Khalil H."/>
            <person name="Joly D."/>
            <person name="Goldberg J."/>
            <person name="Young S."/>
            <person name="Zeng Q."/>
            <person name="Fellers J."/>
        </authorList>
    </citation>
    <scope>NUCLEOTIDE SEQUENCE [LARGE SCALE GENOMIC DNA]</scope>
    <source>
        <strain evidence="6">1-1 BBBD Race 1</strain>
    </source>
</reference>
<dbReference type="Pfam" id="PF09118">
    <property type="entry name" value="GO-like_E_set"/>
    <property type="match status" value="1"/>
</dbReference>
<proteinExistence type="predicted"/>
<name>A0A180H3M0_PUCT1</name>
<reference evidence="7" key="4">
    <citation type="submission" date="2025-05" db="UniProtKB">
        <authorList>
            <consortium name="EnsemblFungi"/>
        </authorList>
    </citation>
    <scope>IDENTIFICATION</scope>
    <source>
        <strain evidence="7">isolate 1-1 / race 1 (BBBD)</strain>
    </source>
</reference>
<evidence type="ECO:0000313" key="8">
    <source>
        <dbReference type="Proteomes" id="UP000005240"/>
    </source>
</evidence>
<feature type="region of interest" description="Disordered" evidence="2">
    <location>
        <begin position="41"/>
        <end position="78"/>
    </location>
</feature>
<feature type="compositionally biased region" description="Basic and acidic residues" evidence="2">
    <location>
        <begin position="64"/>
        <end position="75"/>
    </location>
</feature>
<sequence length="662" mass="72172">MLPNSYFSPFVLLVLGAVSILLPWRRFGSFPEIQHVNSSLSSYSSTRTRDSPNENSSRSPDGLIQHETRNSRGDRLPSTSQTLMAINTSSVTLGLAKYTPVKAHPSSNSLFLSKGLHKTTERKRADGSTTSWSLLLKGTTGVSAQQISVVGEKHALIIDKVEHNPLMINGRPAWAALYNLETDEVMPLSLKSTSFCAGGSYLSNGTLLNIGGNAPEFEKAEFGDTNGLQSIRFYTPCDDGKCVINEYDNIKLTAARWYPTSARLPDGSVIIVGGSTEGAFRNSARINNPTIEYYPPKSFSFSSKSPIYSSFLNRTLITNLFPIVIVLPIPETIFIAANNDAMLYNWKTNTESPLPPFPNGVRVTYPFTGSGLLLPLSPLNGYKPEVLVCGGTNLDDRLPVTSLRVSDPASPQCVRMVLTTPGIKEGWKIEQMPTPRIMPDLIMMPDGKVLIVNGAKTGAAGYGNLVDKVGNSNADNPNFTPVLYDPTATVGQRFTSQGMPTSTIPRLYHSVATIVPNGKIMIAGSNPNKDVTTRKYPTEYRVEWLSPPYIDDPSRPVISEFPRIANYKQQITVKLGGTGPDLSKLRVEAVLLDLGFVTHSVHMDSRLVKMETAADLQNNVLKVVIPPSPEIYPPGYAWLHVLVNGIPSTGKRIMIGSGKLNV</sequence>
<dbReference type="OrthoDB" id="2019572at2759"/>
<evidence type="ECO:0000313" key="6">
    <source>
        <dbReference type="EMBL" id="OAV99401.1"/>
    </source>
</evidence>
<dbReference type="AlphaFoldDB" id="A0A180H3M0"/>
<dbReference type="InterPro" id="IPR037293">
    <property type="entry name" value="Gal_Oxidase_central_sf"/>
</dbReference>
<evidence type="ECO:0008006" key="9">
    <source>
        <dbReference type="Google" id="ProtNLM"/>
    </source>
</evidence>
<reference evidence="6" key="1">
    <citation type="submission" date="2009-11" db="EMBL/GenBank/DDBJ databases">
        <authorList>
            <consortium name="The Broad Institute Genome Sequencing Platform"/>
            <person name="Ward D."/>
            <person name="Feldgarden M."/>
            <person name="Earl A."/>
            <person name="Young S.K."/>
            <person name="Zeng Q."/>
            <person name="Koehrsen M."/>
            <person name="Alvarado L."/>
            <person name="Berlin A."/>
            <person name="Bochicchio J."/>
            <person name="Borenstein D."/>
            <person name="Chapman S.B."/>
            <person name="Chen Z."/>
            <person name="Engels R."/>
            <person name="Freedman E."/>
            <person name="Gellesch M."/>
            <person name="Goldberg J."/>
            <person name="Griggs A."/>
            <person name="Gujja S."/>
            <person name="Heilman E."/>
            <person name="Heiman D."/>
            <person name="Hepburn T."/>
            <person name="Howarth C."/>
            <person name="Jen D."/>
            <person name="Larson L."/>
            <person name="Lewis B."/>
            <person name="Mehta T."/>
            <person name="Park D."/>
            <person name="Pearson M."/>
            <person name="Roberts A."/>
            <person name="Saif S."/>
            <person name="Shea T."/>
            <person name="Shenoy N."/>
            <person name="Sisk P."/>
            <person name="Stolte C."/>
            <person name="Sykes S."/>
            <person name="Thomson T."/>
            <person name="Walk T."/>
            <person name="White J."/>
            <person name="Yandava C."/>
            <person name="Izard J."/>
            <person name="Baranova O.V."/>
            <person name="Blanton J.M."/>
            <person name="Tanner A.C."/>
            <person name="Dewhirst F.E."/>
            <person name="Haas B."/>
            <person name="Nusbaum C."/>
            <person name="Birren B."/>
        </authorList>
    </citation>
    <scope>NUCLEOTIDE SEQUENCE [LARGE SCALE GENOMIC DNA]</scope>
    <source>
        <strain evidence="6">1-1 BBBD Race 1</strain>
    </source>
</reference>
<dbReference type="PANTHER" id="PTHR32208">
    <property type="entry name" value="SECRETED PROTEIN-RELATED"/>
    <property type="match status" value="1"/>
</dbReference>
<dbReference type="InterPro" id="IPR015202">
    <property type="entry name" value="GO-like_E_set"/>
</dbReference>
<dbReference type="Gene3D" id="2.130.10.80">
    <property type="entry name" value="Galactose oxidase/kelch, beta-propeller"/>
    <property type="match status" value="1"/>
</dbReference>
<dbReference type="Pfam" id="PF07250">
    <property type="entry name" value="Glyoxal_oxid_N"/>
    <property type="match status" value="1"/>
</dbReference>
<gene>
    <name evidence="6" type="ORF">PTTG_04542</name>
</gene>
<keyword evidence="1" id="KW-0732">Signal</keyword>
<evidence type="ECO:0000259" key="5">
    <source>
        <dbReference type="Pfam" id="PF09118"/>
    </source>
</evidence>
<dbReference type="PANTHER" id="PTHR32208:SF96">
    <property type="entry name" value="GLYOXAL OXIDASE"/>
    <property type="match status" value="1"/>
</dbReference>
<evidence type="ECO:0000313" key="7">
    <source>
        <dbReference type="EnsemblFungi" id="PTTG_04542-t43_1-p1"/>
    </source>
</evidence>
<keyword evidence="3" id="KW-0472">Membrane</keyword>
<organism evidence="6">
    <name type="scientific">Puccinia triticina (isolate 1-1 / race 1 (BBBD))</name>
    <name type="common">Brown leaf rust fungus</name>
    <dbReference type="NCBI Taxonomy" id="630390"/>
    <lineage>
        <taxon>Eukaryota</taxon>
        <taxon>Fungi</taxon>
        <taxon>Dikarya</taxon>
        <taxon>Basidiomycota</taxon>
        <taxon>Pucciniomycotina</taxon>
        <taxon>Pucciniomycetes</taxon>
        <taxon>Pucciniales</taxon>
        <taxon>Pucciniaceae</taxon>
        <taxon>Puccinia</taxon>
    </lineage>
</organism>
<dbReference type="InterPro" id="IPR014756">
    <property type="entry name" value="Ig_E-set"/>
</dbReference>
<keyword evidence="8" id="KW-1185">Reference proteome</keyword>
<dbReference type="InterPro" id="IPR013783">
    <property type="entry name" value="Ig-like_fold"/>
</dbReference>
<evidence type="ECO:0000259" key="4">
    <source>
        <dbReference type="Pfam" id="PF07250"/>
    </source>
</evidence>
<dbReference type="SUPFAM" id="SSF81296">
    <property type="entry name" value="E set domains"/>
    <property type="match status" value="1"/>
</dbReference>
<dbReference type="InterPro" id="IPR011043">
    <property type="entry name" value="Gal_Oxase/kelch_b-propeller"/>
</dbReference>
<keyword evidence="3" id="KW-1133">Transmembrane helix</keyword>
<evidence type="ECO:0000256" key="1">
    <source>
        <dbReference type="ARBA" id="ARBA00022729"/>
    </source>
</evidence>
<dbReference type="SUPFAM" id="SSF50965">
    <property type="entry name" value="Galactose oxidase, central domain"/>
    <property type="match status" value="1"/>
</dbReference>
<feature type="domain" description="Galactose oxidase-like Early set" evidence="5">
    <location>
        <begin position="555"/>
        <end position="655"/>
    </location>
</feature>
<dbReference type="VEuPathDB" id="FungiDB:PTTG_04542"/>
<accession>A0A180H3M0</accession>
<dbReference type="EnsemblFungi" id="PTTG_04542-t43_1">
    <property type="protein sequence ID" value="PTTG_04542-t43_1-p1"/>
    <property type="gene ID" value="PTTG_04542"/>
</dbReference>
<dbReference type="CDD" id="cd02851">
    <property type="entry name" value="E_set_GO_C"/>
    <property type="match status" value="1"/>
</dbReference>
<feature type="transmembrane region" description="Helical" evidence="3">
    <location>
        <begin position="6"/>
        <end position="24"/>
    </location>
</feature>
<keyword evidence="3" id="KW-0812">Transmembrane</keyword>
<evidence type="ECO:0000256" key="2">
    <source>
        <dbReference type="SAM" id="MobiDB-lite"/>
    </source>
</evidence>
<dbReference type="Proteomes" id="UP000005240">
    <property type="component" value="Unassembled WGS sequence"/>
</dbReference>
<reference evidence="7 8" key="3">
    <citation type="journal article" date="2017" name="G3 (Bethesda)">
        <title>Comparative analysis highlights variable genome content of wheat rusts and divergence of the mating loci.</title>
        <authorList>
            <person name="Cuomo C.A."/>
            <person name="Bakkeren G."/>
            <person name="Khalil H.B."/>
            <person name="Panwar V."/>
            <person name="Joly D."/>
            <person name="Linning R."/>
            <person name="Sakthikumar S."/>
            <person name="Song X."/>
            <person name="Adiconis X."/>
            <person name="Fan L."/>
            <person name="Goldberg J.M."/>
            <person name="Levin J.Z."/>
            <person name="Young S."/>
            <person name="Zeng Q."/>
            <person name="Anikster Y."/>
            <person name="Bruce M."/>
            <person name="Wang M."/>
            <person name="Yin C."/>
            <person name="McCallum B."/>
            <person name="Szabo L.J."/>
            <person name="Hulbert S."/>
            <person name="Chen X."/>
            <person name="Fellers J.P."/>
        </authorList>
    </citation>
    <scope>NUCLEOTIDE SEQUENCE</scope>
    <source>
        <strain evidence="7">isolate 1-1 / race 1 (BBBD)</strain>
        <strain evidence="8">Isolate 1-1 / race 1 (BBBD)</strain>
    </source>
</reference>
<dbReference type="InterPro" id="IPR009880">
    <property type="entry name" value="Glyoxal_oxidase_N"/>
</dbReference>
<dbReference type="STRING" id="630390.A0A180H3M0"/>